<feature type="compositionally biased region" description="Basic and acidic residues" evidence="6">
    <location>
        <begin position="400"/>
        <end position="413"/>
    </location>
</feature>
<keyword evidence="5" id="KW-0966">Cell projection</keyword>
<dbReference type="Pfam" id="PF14580">
    <property type="entry name" value="LRR_9"/>
    <property type="match status" value="1"/>
</dbReference>
<dbReference type="EMBL" id="FN649733">
    <property type="protein sequence ID" value="CBJ28878.1"/>
    <property type="molecule type" value="Genomic_DNA"/>
</dbReference>
<feature type="region of interest" description="Disordered" evidence="6">
    <location>
        <begin position="305"/>
        <end position="474"/>
    </location>
</feature>
<dbReference type="eggNOG" id="ENOG502QQFE">
    <property type="taxonomic scope" value="Eukaryota"/>
</dbReference>
<dbReference type="SMART" id="SM00365">
    <property type="entry name" value="LRR_SD22"/>
    <property type="match status" value="4"/>
</dbReference>
<keyword evidence="8" id="KW-1185">Reference proteome</keyword>
<evidence type="ECO:0000313" key="8">
    <source>
        <dbReference type="Proteomes" id="UP000002630"/>
    </source>
</evidence>
<dbReference type="AlphaFoldDB" id="D7FIR1"/>
<proteinExistence type="predicted"/>
<accession>D7FIR1</accession>
<feature type="compositionally biased region" description="Low complexity" evidence="6">
    <location>
        <begin position="342"/>
        <end position="357"/>
    </location>
</feature>
<comment type="subcellular location">
    <subcellularLocation>
        <location evidence="1">Cell projection</location>
        <location evidence="1">Cilium</location>
    </subcellularLocation>
</comment>
<evidence type="ECO:0000256" key="6">
    <source>
        <dbReference type="SAM" id="MobiDB-lite"/>
    </source>
</evidence>
<gene>
    <name evidence="7" type="ORF">Esi_0123_0003</name>
</gene>
<dbReference type="PANTHER" id="PTHR45973">
    <property type="entry name" value="PROTEIN PHOSPHATASE 1 REGULATORY SUBUNIT SDS22-RELATED"/>
    <property type="match status" value="1"/>
</dbReference>
<dbReference type="InterPro" id="IPR001611">
    <property type="entry name" value="Leu-rich_rpt"/>
</dbReference>
<feature type="compositionally biased region" description="Basic and acidic residues" evidence="6">
    <location>
        <begin position="318"/>
        <end position="341"/>
    </location>
</feature>
<evidence type="ECO:0000256" key="3">
    <source>
        <dbReference type="ARBA" id="ARBA00022737"/>
    </source>
</evidence>
<dbReference type="Proteomes" id="UP000002630">
    <property type="component" value="Linkage Group LG08"/>
</dbReference>
<dbReference type="InterPro" id="IPR032675">
    <property type="entry name" value="LRR_dom_sf"/>
</dbReference>
<feature type="compositionally biased region" description="Basic and acidic residues" evidence="6">
    <location>
        <begin position="499"/>
        <end position="508"/>
    </location>
</feature>
<dbReference type="STRING" id="2880.D7FIR1"/>
<feature type="compositionally biased region" description="Gly residues" evidence="6">
    <location>
        <begin position="593"/>
        <end position="604"/>
    </location>
</feature>
<evidence type="ECO:0000256" key="5">
    <source>
        <dbReference type="ARBA" id="ARBA00023273"/>
    </source>
</evidence>
<feature type="compositionally biased region" description="Acidic residues" evidence="6">
    <location>
        <begin position="414"/>
        <end position="440"/>
    </location>
</feature>
<dbReference type="PROSITE" id="PS51450">
    <property type="entry name" value="LRR"/>
    <property type="match status" value="3"/>
</dbReference>
<dbReference type="OrthoDB" id="1904536at2759"/>
<feature type="region of interest" description="Disordered" evidence="6">
    <location>
        <begin position="715"/>
        <end position="788"/>
    </location>
</feature>
<feature type="region of interest" description="Disordered" evidence="6">
    <location>
        <begin position="801"/>
        <end position="848"/>
    </location>
</feature>
<dbReference type="SUPFAM" id="SSF52075">
    <property type="entry name" value="Outer arm dynein light chain 1"/>
    <property type="match status" value="1"/>
</dbReference>
<keyword evidence="3" id="KW-0677">Repeat</keyword>
<evidence type="ECO:0000256" key="4">
    <source>
        <dbReference type="ARBA" id="ARBA00023069"/>
    </source>
</evidence>
<sequence>MFAAAKNLGQGADGMGDLLTRLRAREKARHGVQAKKDVDSSGLPIMTAAALRQARACPVAIDDEGYETPELNDRLYLHFKGYRKIQNLDPYTSLKALWLGGNGISEIQGIGHLSQLRCLYLERNLISTIKGLEGLERLVQLDLSQNRIEAALGLSCLPSLHTLNLSKNSLGDAAAVSPLSECPALTNLDVTGNRLAGPGVVDVLSSLKGLVSLSLSGNPILAETAHFRKTVITASPKLRYLDRPVFEAERVAAAAWTVGGAEAERNARTRYQEEKRNEDRRQMQVFRDWQAEMRQKKLAEIEARAAAGLGAPEPTPEEVLREAEREAKAKADAEEDKRLIKESLAGAAASSAEAEGPLPEPPSTVGGGTSSKSTATASETCDSGGSDPNFSGTGRAGSRGGDDGGGGDRKSDSSFDDEEEGKGGGGDDELQKDDDDDDDKDENKEDSEERKVTETDGEAEEEVEEEEDDEEEIRRVRVAQSLAMYRSQLAAERRLEEANLHGAQEEKTPGACVWSPPGSPSRHRGGGAVAGGFQRRLEEASAEVSAEAAASPQIVTATSGPRGNPAENTQQTRCHRREQVPFPGATEGSGKCDPGGGVGGGRSGGRQWTASRDWALARLVRECEFEFDLVAARFSSCVASGDGGEEEAITAEECRVRFARFDREEEDNAGDDMGGGGEGYNHNLVPDLDAIPAPGVIENAGLSFADLERKARNMKSRFLEPPKDLPSTRDGDDRLDGDDDAKDGDADDRDDGGVLITNKKRTTTDIPRSSDADGCAGKDYAIRDDGAQVGAKKEPVLLVINDPGTANADGGRGNFESNRSGDSGSDGDDDEVLTRAQIKGMAKRTHQS</sequence>
<feature type="compositionally biased region" description="Acidic residues" evidence="6">
    <location>
        <begin position="455"/>
        <end position="471"/>
    </location>
</feature>
<keyword evidence="4" id="KW-0969">Cilium</keyword>
<evidence type="ECO:0000256" key="2">
    <source>
        <dbReference type="ARBA" id="ARBA00022614"/>
    </source>
</evidence>
<protein>
    <submittedName>
        <fullName evidence="7">Hypothetical leucine rich repeat protein</fullName>
    </submittedName>
</protein>
<dbReference type="InParanoid" id="D7FIR1"/>
<feature type="compositionally biased region" description="Polar residues" evidence="6">
    <location>
        <begin position="381"/>
        <end position="390"/>
    </location>
</feature>
<dbReference type="InterPro" id="IPR050576">
    <property type="entry name" value="Cilia_flagella_integrity"/>
</dbReference>
<dbReference type="Gene3D" id="3.80.10.10">
    <property type="entry name" value="Ribonuclease Inhibitor"/>
    <property type="match status" value="2"/>
</dbReference>
<evidence type="ECO:0000313" key="7">
    <source>
        <dbReference type="EMBL" id="CBJ28878.1"/>
    </source>
</evidence>
<feature type="compositionally biased region" description="Basic and acidic residues" evidence="6">
    <location>
        <begin position="441"/>
        <end position="454"/>
    </location>
</feature>
<name>D7FIR1_ECTSI</name>
<feature type="compositionally biased region" description="Low complexity" evidence="6">
    <location>
        <begin position="370"/>
        <end position="380"/>
    </location>
</feature>
<feature type="compositionally biased region" description="Acidic residues" evidence="6">
    <location>
        <begin position="735"/>
        <end position="750"/>
    </location>
</feature>
<feature type="region of interest" description="Disordered" evidence="6">
    <location>
        <begin position="499"/>
        <end position="529"/>
    </location>
</feature>
<organism evidence="7 8">
    <name type="scientific">Ectocarpus siliculosus</name>
    <name type="common">Brown alga</name>
    <name type="synonym">Conferva siliculosa</name>
    <dbReference type="NCBI Taxonomy" id="2880"/>
    <lineage>
        <taxon>Eukaryota</taxon>
        <taxon>Sar</taxon>
        <taxon>Stramenopiles</taxon>
        <taxon>Ochrophyta</taxon>
        <taxon>PX clade</taxon>
        <taxon>Phaeophyceae</taxon>
        <taxon>Ectocarpales</taxon>
        <taxon>Ectocarpaceae</taxon>
        <taxon>Ectocarpus</taxon>
    </lineage>
</organism>
<feature type="compositionally biased region" description="Polar residues" evidence="6">
    <location>
        <begin position="553"/>
        <end position="572"/>
    </location>
</feature>
<reference evidence="7 8" key="1">
    <citation type="journal article" date="2010" name="Nature">
        <title>The Ectocarpus genome and the independent evolution of multicellularity in brown algae.</title>
        <authorList>
            <person name="Cock J.M."/>
            <person name="Sterck L."/>
            <person name="Rouze P."/>
            <person name="Scornet D."/>
            <person name="Allen A.E."/>
            <person name="Amoutzias G."/>
            <person name="Anthouard V."/>
            <person name="Artiguenave F."/>
            <person name="Aury J.M."/>
            <person name="Badger J.H."/>
            <person name="Beszteri B."/>
            <person name="Billiau K."/>
            <person name="Bonnet E."/>
            <person name="Bothwell J.H."/>
            <person name="Bowler C."/>
            <person name="Boyen C."/>
            <person name="Brownlee C."/>
            <person name="Carrano C.J."/>
            <person name="Charrier B."/>
            <person name="Cho G.Y."/>
            <person name="Coelho S.M."/>
            <person name="Collen J."/>
            <person name="Corre E."/>
            <person name="Da Silva C."/>
            <person name="Delage L."/>
            <person name="Delaroque N."/>
            <person name="Dittami S.M."/>
            <person name="Doulbeau S."/>
            <person name="Elias M."/>
            <person name="Farnham G."/>
            <person name="Gachon C.M."/>
            <person name="Gschloessl B."/>
            <person name="Heesch S."/>
            <person name="Jabbari K."/>
            <person name="Jubin C."/>
            <person name="Kawai H."/>
            <person name="Kimura K."/>
            <person name="Kloareg B."/>
            <person name="Kupper F.C."/>
            <person name="Lang D."/>
            <person name="Le Bail A."/>
            <person name="Leblanc C."/>
            <person name="Lerouge P."/>
            <person name="Lohr M."/>
            <person name="Lopez P.J."/>
            <person name="Martens C."/>
            <person name="Maumus F."/>
            <person name="Michel G."/>
            <person name="Miranda-Saavedra D."/>
            <person name="Morales J."/>
            <person name="Moreau H."/>
            <person name="Motomura T."/>
            <person name="Nagasato C."/>
            <person name="Napoli C.A."/>
            <person name="Nelson D.R."/>
            <person name="Nyvall-Collen P."/>
            <person name="Peters A.F."/>
            <person name="Pommier C."/>
            <person name="Potin P."/>
            <person name="Poulain J."/>
            <person name="Quesneville H."/>
            <person name="Read B."/>
            <person name="Rensing S.A."/>
            <person name="Ritter A."/>
            <person name="Rousvoal S."/>
            <person name="Samanta M."/>
            <person name="Samson G."/>
            <person name="Schroeder D.C."/>
            <person name="Segurens B."/>
            <person name="Strittmatter M."/>
            <person name="Tonon T."/>
            <person name="Tregear J.W."/>
            <person name="Valentin K."/>
            <person name="von Dassow P."/>
            <person name="Yamagishi T."/>
            <person name="Van de Peer Y."/>
            <person name="Wincker P."/>
        </authorList>
    </citation>
    <scope>NUCLEOTIDE SEQUENCE [LARGE SCALE GENOMIC DNA]</scope>
    <source>
        <strain evidence="8">Ec32 / CCAP1310/4</strain>
    </source>
</reference>
<evidence type="ECO:0000256" key="1">
    <source>
        <dbReference type="ARBA" id="ARBA00004138"/>
    </source>
</evidence>
<dbReference type="PANTHER" id="PTHR45973:SF9">
    <property type="entry name" value="LEUCINE-RICH REPEAT-CONTAINING PROTEIN 46"/>
    <property type="match status" value="1"/>
</dbReference>
<dbReference type="EMBL" id="FN647892">
    <property type="protein sequence ID" value="CBJ28878.1"/>
    <property type="molecule type" value="Genomic_DNA"/>
</dbReference>
<keyword evidence="2" id="KW-0433">Leucine-rich repeat</keyword>
<feature type="region of interest" description="Disordered" evidence="6">
    <location>
        <begin position="543"/>
        <end position="607"/>
    </location>
</feature>
<feature type="compositionally biased region" description="Basic and acidic residues" evidence="6">
    <location>
        <begin position="715"/>
        <end position="734"/>
    </location>
</feature>